<evidence type="ECO:0000313" key="4">
    <source>
        <dbReference type="Proteomes" id="UP000683360"/>
    </source>
</evidence>
<feature type="coiled-coil region" evidence="1">
    <location>
        <begin position="126"/>
        <end position="153"/>
    </location>
</feature>
<gene>
    <name evidence="3" type="ORF">MEDL_28655</name>
</gene>
<keyword evidence="1" id="KW-0175">Coiled coil</keyword>
<reference evidence="3" key="1">
    <citation type="submission" date="2021-03" db="EMBL/GenBank/DDBJ databases">
        <authorList>
            <person name="Bekaert M."/>
        </authorList>
    </citation>
    <scope>NUCLEOTIDE SEQUENCE</scope>
</reference>
<accession>A0A8S3S189</accession>
<keyword evidence="4" id="KW-1185">Reference proteome</keyword>
<name>A0A8S3S189_MYTED</name>
<organism evidence="3 4">
    <name type="scientific">Mytilus edulis</name>
    <name type="common">Blue mussel</name>
    <dbReference type="NCBI Taxonomy" id="6550"/>
    <lineage>
        <taxon>Eukaryota</taxon>
        <taxon>Metazoa</taxon>
        <taxon>Spiralia</taxon>
        <taxon>Lophotrochozoa</taxon>
        <taxon>Mollusca</taxon>
        <taxon>Bivalvia</taxon>
        <taxon>Autobranchia</taxon>
        <taxon>Pteriomorphia</taxon>
        <taxon>Mytilida</taxon>
        <taxon>Mytiloidea</taxon>
        <taxon>Mytilidae</taxon>
        <taxon>Mytilinae</taxon>
        <taxon>Mytilus</taxon>
    </lineage>
</organism>
<evidence type="ECO:0000256" key="1">
    <source>
        <dbReference type="SAM" id="Coils"/>
    </source>
</evidence>
<protein>
    <recommendedName>
        <fullName evidence="2">DZIP3-like HEPN domain-containing protein</fullName>
    </recommendedName>
</protein>
<feature type="domain" description="DZIP3-like HEPN" evidence="2">
    <location>
        <begin position="39"/>
        <end position="88"/>
    </location>
</feature>
<dbReference type="InterPro" id="IPR041249">
    <property type="entry name" value="HEPN_DZIP3"/>
</dbReference>
<dbReference type="Proteomes" id="UP000683360">
    <property type="component" value="Unassembled WGS sequence"/>
</dbReference>
<evidence type="ECO:0000259" key="2">
    <source>
        <dbReference type="Pfam" id="PF18738"/>
    </source>
</evidence>
<dbReference type="OrthoDB" id="5958466at2759"/>
<dbReference type="AlphaFoldDB" id="A0A8S3S189"/>
<dbReference type="EMBL" id="CAJPWZ010001427">
    <property type="protein sequence ID" value="CAG2214844.1"/>
    <property type="molecule type" value="Genomic_DNA"/>
</dbReference>
<sequence length="172" mass="19915">MNSLSPEEENFVRLNLLLTGISPRAVRTMFDYEFAPICLDATLKKEFNKLKDLQKKRVINQSQWNLLTPRFPDCPDSNNFDVTLMILLQTSDVIDSSSWRAISRLGGHHMKLECDKLRTKTLDQSNREIMLDIKQSNNEIRELKQSVEILKKSSEDTVPWNVRGEYTLIDVG</sequence>
<comment type="caution">
    <text evidence="3">The sequence shown here is derived from an EMBL/GenBank/DDBJ whole genome shotgun (WGS) entry which is preliminary data.</text>
</comment>
<proteinExistence type="predicted"/>
<evidence type="ECO:0000313" key="3">
    <source>
        <dbReference type="EMBL" id="CAG2214844.1"/>
    </source>
</evidence>
<dbReference type="Pfam" id="PF18738">
    <property type="entry name" value="HEPN_DZIP3"/>
    <property type="match status" value="1"/>
</dbReference>